<comment type="caution">
    <text evidence="1">The sequence shown here is derived from an EMBL/GenBank/DDBJ whole genome shotgun (WGS) entry which is preliminary data.</text>
</comment>
<name>A0AAW4BU74_PSEPU</name>
<evidence type="ECO:0000313" key="2">
    <source>
        <dbReference type="Proteomes" id="UP000639504"/>
    </source>
</evidence>
<organism evidence="1 2">
    <name type="scientific">Pseudomonas putida</name>
    <name type="common">Arthrobacter siderocapsulatus</name>
    <dbReference type="NCBI Taxonomy" id="303"/>
    <lineage>
        <taxon>Bacteria</taxon>
        <taxon>Pseudomonadati</taxon>
        <taxon>Pseudomonadota</taxon>
        <taxon>Gammaproteobacteria</taxon>
        <taxon>Pseudomonadales</taxon>
        <taxon>Pseudomonadaceae</taxon>
        <taxon>Pseudomonas</taxon>
    </lineage>
</organism>
<dbReference type="AlphaFoldDB" id="A0AAW4BU74"/>
<evidence type="ECO:0000313" key="1">
    <source>
        <dbReference type="EMBL" id="MBF8736858.1"/>
    </source>
</evidence>
<dbReference type="Proteomes" id="UP000639504">
    <property type="component" value="Unassembled WGS sequence"/>
</dbReference>
<evidence type="ECO:0008006" key="3">
    <source>
        <dbReference type="Google" id="ProtNLM"/>
    </source>
</evidence>
<sequence length="120" mass="12372">MTSLAMRATGAGLLILLGVLLGIWSATAHFRPLLDAEQNQMASCKAARENLSGLAAEQGKALGDLILAAKARQAGADQAVGKAKASAEVDYVAANRLQQERTGGDQCAAAILIIDKELGL</sequence>
<accession>A0AAW4BU74</accession>
<proteinExistence type="predicted"/>
<reference evidence="1" key="1">
    <citation type="submission" date="2020-10" db="EMBL/GenBank/DDBJ databases">
        <title>Genome sequences of Pseudomonas isolates.</title>
        <authorList>
            <person name="Wessels L."/>
            <person name="Reich F."/>
            <person name="Hammerl J."/>
        </authorList>
    </citation>
    <scope>NUCLEOTIDE SEQUENCE</scope>
    <source>
        <strain evidence="1">20-MO00640-0</strain>
    </source>
</reference>
<protein>
    <recommendedName>
        <fullName evidence="3">Lysozyme</fullName>
    </recommendedName>
</protein>
<gene>
    <name evidence="1" type="ORF">IR015_15765</name>
</gene>
<dbReference type="RefSeq" id="WP_196183059.1">
    <property type="nucleotide sequence ID" value="NZ_JADLJW010000025.1"/>
</dbReference>
<dbReference type="EMBL" id="JADLKB010000016">
    <property type="protein sequence ID" value="MBF8736858.1"/>
    <property type="molecule type" value="Genomic_DNA"/>
</dbReference>